<dbReference type="EMBL" id="OX465077">
    <property type="protein sequence ID" value="CAI9266466.1"/>
    <property type="molecule type" value="Genomic_DNA"/>
</dbReference>
<name>A0AA35V444_LACSI</name>
<reference evidence="3" key="1">
    <citation type="submission" date="2023-04" db="EMBL/GenBank/DDBJ databases">
        <authorList>
            <person name="Vijverberg K."/>
            <person name="Xiong W."/>
            <person name="Schranz E."/>
        </authorList>
    </citation>
    <scope>NUCLEOTIDE SEQUENCE</scope>
</reference>
<evidence type="ECO:0000313" key="3">
    <source>
        <dbReference type="EMBL" id="CAI9266466.1"/>
    </source>
</evidence>
<proteinExistence type="predicted"/>
<dbReference type="PANTHER" id="PTHR33735">
    <property type="entry name" value="EXPRESSED PROTEIN"/>
    <property type="match status" value="1"/>
</dbReference>
<dbReference type="Proteomes" id="UP001177003">
    <property type="component" value="Chromosome 1"/>
</dbReference>
<protein>
    <submittedName>
        <fullName evidence="3">Uncharacterized protein</fullName>
    </submittedName>
</protein>
<gene>
    <name evidence="3" type="ORF">LSALG_LOCUS7021</name>
</gene>
<feature type="region of interest" description="Disordered" evidence="2">
    <location>
        <begin position="202"/>
        <end position="229"/>
    </location>
</feature>
<feature type="compositionally biased region" description="Polar residues" evidence="2">
    <location>
        <begin position="204"/>
        <end position="229"/>
    </location>
</feature>
<evidence type="ECO:0000256" key="2">
    <source>
        <dbReference type="SAM" id="MobiDB-lite"/>
    </source>
</evidence>
<keyword evidence="4" id="KW-1185">Reference proteome</keyword>
<accession>A0AA35V444</accession>
<feature type="coiled-coil region" evidence="1">
    <location>
        <begin position="118"/>
        <end position="145"/>
    </location>
</feature>
<dbReference type="AlphaFoldDB" id="A0AA35V444"/>
<dbReference type="PANTHER" id="PTHR33735:SF14">
    <property type="entry name" value="PHAGE CAPSID SCAFFOLDING PROTEIN (GPO) SERINE PEPTIDASE"/>
    <property type="match status" value="1"/>
</dbReference>
<dbReference type="Gene3D" id="1.20.5.300">
    <property type="match status" value="1"/>
</dbReference>
<evidence type="ECO:0000313" key="4">
    <source>
        <dbReference type="Proteomes" id="UP001177003"/>
    </source>
</evidence>
<evidence type="ECO:0000256" key="1">
    <source>
        <dbReference type="SAM" id="Coils"/>
    </source>
</evidence>
<sequence length="229" mass="25277">MNMATSIVTCSVIATPHKNTFDPFSSSSSTTAISTVSLPKLTDVDGCFSSANRRYLTSGSQISRRRTKSKMEFIVYASDQIGDLLPLGIHLPDSWPAWTPGFLLAVIVPFFTNKWGPFAKFKEELDKVEEAVDSVADRVEEMAEKVEHFVDEIGNELPEGSVLKSTLEKVENIADKIGKDAHMVSDIVDKMDEMEAKVEDMFNKKTNQGNSTTKTNDVSADVKTQSTNL</sequence>
<keyword evidence="1" id="KW-0175">Coiled coil</keyword>
<organism evidence="3 4">
    <name type="scientific">Lactuca saligna</name>
    <name type="common">Willowleaf lettuce</name>
    <dbReference type="NCBI Taxonomy" id="75948"/>
    <lineage>
        <taxon>Eukaryota</taxon>
        <taxon>Viridiplantae</taxon>
        <taxon>Streptophyta</taxon>
        <taxon>Embryophyta</taxon>
        <taxon>Tracheophyta</taxon>
        <taxon>Spermatophyta</taxon>
        <taxon>Magnoliopsida</taxon>
        <taxon>eudicotyledons</taxon>
        <taxon>Gunneridae</taxon>
        <taxon>Pentapetalae</taxon>
        <taxon>asterids</taxon>
        <taxon>campanulids</taxon>
        <taxon>Asterales</taxon>
        <taxon>Asteraceae</taxon>
        <taxon>Cichorioideae</taxon>
        <taxon>Cichorieae</taxon>
        <taxon>Lactucinae</taxon>
        <taxon>Lactuca</taxon>
    </lineage>
</organism>